<dbReference type="Gene3D" id="1.10.357.10">
    <property type="entry name" value="Tetracycline Repressor, domain 2"/>
    <property type="match status" value="1"/>
</dbReference>
<evidence type="ECO:0000256" key="2">
    <source>
        <dbReference type="PROSITE-ProRule" id="PRU00335"/>
    </source>
</evidence>
<dbReference type="RefSeq" id="WP_213167926.1">
    <property type="nucleotide sequence ID" value="NZ_CP058559.1"/>
</dbReference>
<evidence type="ECO:0000313" key="4">
    <source>
        <dbReference type="EMBL" id="QNO14270.1"/>
    </source>
</evidence>
<dbReference type="EMBL" id="CP058559">
    <property type="protein sequence ID" value="QNO14270.1"/>
    <property type="molecule type" value="Genomic_DNA"/>
</dbReference>
<dbReference type="PANTHER" id="PTHR43479">
    <property type="entry name" value="ACREF/ENVCD OPERON REPRESSOR-RELATED"/>
    <property type="match status" value="1"/>
</dbReference>
<name>A0A7G9W6F8_ALKCA</name>
<feature type="domain" description="HTH tetR-type" evidence="3">
    <location>
        <begin position="7"/>
        <end position="67"/>
    </location>
</feature>
<proteinExistence type="predicted"/>
<organism evidence="4 5">
    <name type="scientific">Alkalicella caledoniensis</name>
    <dbReference type="NCBI Taxonomy" id="2731377"/>
    <lineage>
        <taxon>Bacteria</taxon>
        <taxon>Bacillati</taxon>
        <taxon>Bacillota</taxon>
        <taxon>Clostridia</taxon>
        <taxon>Eubacteriales</taxon>
        <taxon>Proteinivoracaceae</taxon>
        <taxon>Alkalicella</taxon>
    </lineage>
</organism>
<dbReference type="KEGG" id="acae:HYG86_05525"/>
<dbReference type="InterPro" id="IPR009057">
    <property type="entry name" value="Homeodomain-like_sf"/>
</dbReference>
<dbReference type="GO" id="GO:0003677">
    <property type="term" value="F:DNA binding"/>
    <property type="evidence" value="ECO:0007669"/>
    <property type="project" value="UniProtKB-UniRule"/>
</dbReference>
<evidence type="ECO:0000313" key="5">
    <source>
        <dbReference type="Proteomes" id="UP000516160"/>
    </source>
</evidence>
<dbReference type="SUPFAM" id="SSF46689">
    <property type="entry name" value="Homeodomain-like"/>
    <property type="match status" value="1"/>
</dbReference>
<dbReference type="Proteomes" id="UP000516160">
    <property type="component" value="Chromosome"/>
</dbReference>
<dbReference type="Pfam" id="PF00440">
    <property type="entry name" value="TetR_N"/>
    <property type="match status" value="1"/>
</dbReference>
<reference evidence="4 5" key="1">
    <citation type="submission" date="2020-07" db="EMBL/GenBank/DDBJ databases">
        <title>Alkalicella. sp. LB2 genome.</title>
        <authorList>
            <person name="Postec A."/>
            <person name="Quemeneur M."/>
        </authorList>
    </citation>
    <scope>NUCLEOTIDE SEQUENCE [LARGE SCALE GENOMIC DNA]</scope>
    <source>
        <strain evidence="4 5">LB2</strain>
    </source>
</reference>
<dbReference type="PRINTS" id="PR00455">
    <property type="entry name" value="HTHTETR"/>
</dbReference>
<dbReference type="SUPFAM" id="SSF48498">
    <property type="entry name" value="Tetracyclin repressor-like, C-terminal domain"/>
    <property type="match status" value="1"/>
</dbReference>
<gene>
    <name evidence="4" type="ORF">HYG86_05525</name>
</gene>
<feature type="DNA-binding region" description="H-T-H motif" evidence="2">
    <location>
        <begin position="30"/>
        <end position="49"/>
    </location>
</feature>
<dbReference type="InterPro" id="IPR050624">
    <property type="entry name" value="HTH-type_Tx_Regulator"/>
</dbReference>
<dbReference type="AlphaFoldDB" id="A0A7G9W6F8"/>
<dbReference type="PROSITE" id="PS50977">
    <property type="entry name" value="HTH_TETR_2"/>
    <property type="match status" value="1"/>
</dbReference>
<sequence length="193" mass="22310">MARPIDPDKHEKIRDAAIQLFYEQGINDTSIQQIAKAAGIAKGTIYLYYKDRESLIEDVVGYCYKQHLTFSMVGVKDQVSCCNKLKLRVRNFLFWTHNNPKEAAVIRSYYVPVNLNETENVFFEQSYSINKKIIQEGLDKGEIKQLPIDFICKIFFSLVEGMSTYAKKNPAILKNELLLEKMLDTLIDSIRNK</sequence>
<dbReference type="InterPro" id="IPR001647">
    <property type="entry name" value="HTH_TetR"/>
</dbReference>
<dbReference type="InterPro" id="IPR036271">
    <property type="entry name" value="Tet_transcr_reg_TetR-rel_C_sf"/>
</dbReference>
<evidence type="ECO:0000256" key="1">
    <source>
        <dbReference type="ARBA" id="ARBA00023125"/>
    </source>
</evidence>
<evidence type="ECO:0000259" key="3">
    <source>
        <dbReference type="PROSITE" id="PS50977"/>
    </source>
</evidence>
<keyword evidence="5" id="KW-1185">Reference proteome</keyword>
<dbReference type="PANTHER" id="PTHR43479:SF11">
    <property type="entry name" value="ACREF_ENVCD OPERON REPRESSOR-RELATED"/>
    <property type="match status" value="1"/>
</dbReference>
<keyword evidence="1 2" id="KW-0238">DNA-binding</keyword>
<protein>
    <submittedName>
        <fullName evidence="4">TetR/AcrR family transcriptional regulator</fullName>
    </submittedName>
</protein>
<accession>A0A7G9W6F8</accession>